<dbReference type="Proteomes" id="UP000062973">
    <property type="component" value="Chromosome"/>
</dbReference>
<keyword evidence="2" id="KW-1133">Transmembrane helix</keyword>
<keyword evidence="2" id="KW-0812">Transmembrane</keyword>
<protein>
    <submittedName>
        <fullName evidence="3">Uncharacterized protein</fullName>
    </submittedName>
</protein>
<dbReference type="eggNOG" id="ENOG5033ZXG">
    <property type="taxonomic scope" value="Bacteria"/>
</dbReference>
<dbReference type="STRING" id="1068978.AMETH_6866"/>
<dbReference type="HOGENOM" id="CLU_1183035_0_0_11"/>
<keyword evidence="2" id="KW-0472">Membrane</keyword>
<evidence type="ECO:0000313" key="3">
    <source>
        <dbReference type="EMBL" id="AIJ26958.1"/>
    </source>
</evidence>
<name>A0A076N297_AMYME</name>
<organism evidence="3 4">
    <name type="scientific">Amycolatopsis methanolica 239</name>
    <dbReference type="NCBI Taxonomy" id="1068978"/>
    <lineage>
        <taxon>Bacteria</taxon>
        <taxon>Bacillati</taxon>
        <taxon>Actinomycetota</taxon>
        <taxon>Actinomycetes</taxon>
        <taxon>Pseudonocardiales</taxon>
        <taxon>Pseudonocardiaceae</taxon>
        <taxon>Amycolatopsis</taxon>
        <taxon>Amycolatopsis methanolica group</taxon>
    </lineage>
</organism>
<dbReference type="KEGG" id="amq:AMETH_6866"/>
<dbReference type="OrthoDB" id="3698019at2"/>
<feature type="transmembrane region" description="Helical" evidence="2">
    <location>
        <begin position="42"/>
        <end position="62"/>
    </location>
</feature>
<dbReference type="RefSeq" id="WP_017985732.1">
    <property type="nucleotide sequence ID" value="NZ_AQUL01000001.1"/>
</dbReference>
<gene>
    <name evidence="3" type="ORF">AMETH_6866</name>
</gene>
<dbReference type="AlphaFoldDB" id="A0A076N297"/>
<reference evidence="3 4" key="1">
    <citation type="submission" date="2014-07" db="EMBL/GenBank/DDBJ databases">
        <title>Whole Genome Sequence of the Amycolatopsis methanolica 239.</title>
        <authorList>
            <person name="Tang B."/>
        </authorList>
    </citation>
    <scope>NUCLEOTIDE SEQUENCE [LARGE SCALE GENOMIC DNA]</scope>
    <source>
        <strain evidence="3 4">239</strain>
    </source>
</reference>
<keyword evidence="4" id="KW-1185">Reference proteome</keyword>
<proteinExistence type="predicted"/>
<evidence type="ECO:0000313" key="4">
    <source>
        <dbReference type="Proteomes" id="UP000062973"/>
    </source>
</evidence>
<sequence>MDERELTELFRSVPGEPPPAGFDVRDVRTASARVTARRRTTLAVASLCVVFALFGAGIAGFVQSRTTQSNQVQGQEQPASAPGRLPSAVPQLSGPSAMQGGEGAGENGPRADSTSGCDKVDRELATALAGELPATGITGPDAGDVCTPGSRTARYGVTENGRSGSVSATVLPPGASVQLAELADGAVVDQRLTADGGTVIVLSVPAPGSAAPLADDVPKIATALAQRF</sequence>
<feature type="compositionally biased region" description="Polar residues" evidence="1">
    <location>
        <begin position="69"/>
        <end position="78"/>
    </location>
</feature>
<dbReference type="EMBL" id="CP009110">
    <property type="protein sequence ID" value="AIJ26958.1"/>
    <property type="molecule type" value="Genomic_DNA"/>
</dbReference>
<accession>A0A076N297</accession>
<feature type="region of interest" description="Disordered" evidence="1">
    <location>
        <begin position="69"/>
        <end position="117"/>
    </location>
</feature>
<evidence type="ECO:0000256" key="1">
    <source>
        <dbReference type="SAM" id="MobiDB-lite"/>
    </source>
</evidence>
<evidence type="ECO:0000256" key="2">
    <source>
        <dbReference type="SAM" id="Phobius"/>
    </source>
</evidence>
<dbReference type="PATRIC" id="fig|1068978.7.peg.7375"/>